<dbReference type="InterPro" id="IPR005113">
    <property type="entry name" value="uDENN_dom"/>
</dbReference>
<dbReference type="Pfam" id="PF02141">
    <property type="entry name" value="DENN"/>
    <property type="match status" value="1"/>
</dbReference>
<dbReference type="KEGG" id="edi:EDI_142710"/>
<proteinExistence type="predicted"/>
<dbReference type="RefSeq" id="XP_001736526.1">
    <property type="nucleotide sequence ID" value="XM_001736474.1"/>
</dbReference>
<dbReference type="GO" id="GO:0005829">
    <property type="term" value="C:cytosol"/>
    <property type="evidence" value="ECO:0007669"/>
    <property type="project" value="TreeGrafter"/>
</dbReference>
<dbReference type="Pfam" id="PF03456">
    <property type="entry name" value="uDENN"/>
    <property type="match status" value="1"/>
</dbReference>
<name>B0EE18_ENTDS</name>
<dbReference type="PANTHER" id="PTHR13196:SF14">
    <property type="entry name" value="UDENN DOMAIN-CONTAINING PROTEIN"/>
    <property type="match status" value="1"/>
</dbReference>
<dbReference type="AlphaFoldDB" id="B0EE18"/>
<dbReference type="VEuPathDB" id="AmoebaDB:EDI_142710"/>
<dbReference type="eggNOG" id="KOG3569">
    <property type="taxonomic scope" value="Eukaryota"/>
</dbReference>
<reference evidence="3" key="1">
    <citation type="submission" date="2007-12" db="EMBL/GenBank/DDBJ databases">
        <title>Annotation of Entamoeba dispar SAW760.</title>
        <authorList>
            <person name="Lorenzi H."/>
            <person name="Inman J."/>
            <person name="Schobel S."/>
            <person name="Amedeo P."/>
            <person name="Caler E."/>
        </authorList>
    </citation>
    <scope>NUCLEOTIDE SEQUENCE [LARGE SCALE GENOMIC DNA]</scope>
    <source>
        <strain evidence="3">ATCC PRA-260 / SAW760</strain>
    </source>
</reference>
<dbReference type="Proteomes" id="UP000008076">
    <property type="component" value="Unassembled WGS sequence"/>
</dbReference>
<dbReference type="PANTHER" id="PTHR13196">
    <property type="entry name" value="DENN DOMAIN-CONTAINING"/>
    <property type="match status" value="1"/>
</dbReference>
<evidence type="ECO:0000259" key="1">
    <source>
        <dbReference type="PROSITE" id="PS50211"/>
    </source>
</evidence>
<evidence type="ECO:0000313" key="3">
    <source>
        <dbReference type="Proteomes" id="UP000008076"/>
    </source>
</evidence>
<protein>
    <submittedName>
        <fullName evidence="2">DENN domain-containing protein 2D, putative</fullName>
    </submittedName>
</protein>
<dbReference type="GO" id="GO:0032456">
    <property type="term" value="P:endocytic recycling"/>
    <property type="evidence" value="ECO:0007669"/>
    <property type="project" value="TreeGrafter"/>
</dbReference>
<evidence type="ECO:0000313" key="2">
    <source>
        <dbReference type="EMBL" id="EDR27229.1"/>
    </source>
</evidence>
<dbReference type="InterPro" id="IPR040032">
    <property type="entry name" value="DENND1A/B/C"/>
</dbReference>
<feature type="domain" description="UDENN" evidence="1">
    <location>
        <begin position="7"/>
        <end position="387"/>
    </location>
</feature>
<dbReference type="InterPro" id="IPR001194">
    <property type="entry name" value="cDENN_dom"/>
</dbReference>
<dbReference type="GO" id="GO:0005085">
    <property type="term" value="F:guanyl-nucleotide exchange factor activity"/>
    <property type="evidence" value="ECO:0007669"/>
    <property type="project" value="InterPro"/>
</dbReference>
<sequence>MGERLVEDIILLRCNLVNGKINKECIYQYVVGDVNQQNTIFPFCFSEGETLLTQRNLLFEPTIPEIFTFMLTDVNGTRKYAYCLRFPHFKEPECLCIIGTKPLTHLFEEILKIAKKLRLLSIEIMKRFLDDICLQPIPLANEVLSNISFHYLPYQIINSDELNDHSNHDVSVLLKTFGASMLVDLIGYLLVERKFLFVSQSIQSLSEFIMAFTSLVSPFQWQHVFIPVLPLSLVTYCAAPMPYVIGVKNNFLPNVYKDCGKMDDTIVLDVDSGKLLNNQPLNFPLVFISNETTILKAALTRILHHLDENSNELIYCLFHKFFASIFDGYQKYLKFDSQKQKAVFQMEEYEEYLKQVNVENYTIMKSFEESQMCYMFFKEREEQIQQGLQLTSLCPLLKIIQK</sequence>
<dbReference type="InterPro" id="IPR037516">
    <property type="entry name" value="Tripartite_DENN"/>
</dbReference>
<dbReference type="InterPro" id="IPR043153">
    <property type="entry name" value="DENN_C"/>
</dbReference>
<gene>
    <name evidence="2" type="ORF">EDI_142710</name>
</gene>
<dbReference type="GO" id="GO:1901981">
    <property type="term" value="F:phosphatidylinositol phosphate binding"/>
    <property type="evidence" value="ECO:0007669"/>
    <property type="project" value="TreeGrafter"/>
</dbReference>
<accession>B0EE18</accession>
<keyword evidence="3" id="KW-1185">Reference proteome</keyword>
<dbReference type="GeneID" id="5881528"/>
<dbReference type="EMBL" id="DS548888">
    <property type="protein sequence ID" value="EDR27229.1"/>
    <property type="molecule type" value="Genomic_DNA"/>
</dbReference>
<dbReference type="OrthoDB" id="20611at2759"/>
<dbReference type="OMA" id="LMAPMPY"/>
<dbReference type="SMART" id="SM00800">
    <property type="entry name" value="uDENN"/>
    <property type="match status" value="1"/>
</dbReference>
<organism evidence="3">
    <name type="scientific">Entamoeba dispar (strain ATCC PRA-260 / SAW760)</name>
    <dbReference type="NCBI Taxonomy" id="370354"/>
    <lineage>
        <taxon>Eukaryota</taxon>
        <taxon>Amoebozoa</taxon>
        <taxon>Evosea</taxon>
        <taxon>Archamoebae</taxon>
        <taxon>Mastigamoebida</taxon>
        <taxon>Entamoebidae</taxon>
        <taxon>Entamoeba</taxon>
    </lineage>
</organism>
<dbReference type="Gene3D" id="3.30.450.200">
    <property type="match status" value="1"/>
</dbReference>
<dbReference type="PROSITE" id="PS50211">
    <property type="entry name" value="DENN"/>
    <property type="match status" value="1"/>
</dbReference>
<dbReference type="SMART" id="SM00799">
    <property type="entry name" value="DENN"/>
    <property type="match status" value="1"/>
</dbReference>
<dbReference type="GO" id="GO:0006897">
    <property type="term" value="P:endocytosis"/>
    <property type="evidence" value="ECO:0007669"/>
    <property type="project" value="TreeGrafter"/>
</dbReference>
<dbReference type="Gene3D" id="3.40.50.11500">
    <property type="match status" value="1"/>
</dbReference>